<gene>
    <name evidence="5" type="ORF">ATL31_2371</name>
</gene>
<dbReference type="InterPro" id="IPR035919">
    <property type="entry name" value="EAL_sf"/>
</dbReference>
<dbReference type="RefSeq" id="WP_101395938.1">
    <property type="nucleotide sequence ID" value="NZ_PJNE01000001.1"/>
</dbReference>
<dbReference type="InterPro" id="IPR001633">
    <property type="entry name" value="EAL_dom"/>
</dbReference>
<comment type="caution">
    <text evidence="5">The sequence shown here is derived from an EMBL/GenBank/DDBJ whole genome shotgun (WGS) entry which is preliminary data.</text>
</comment>
<feature type="domain" description="PAS" evidence="2">
    <location>
        <begin position="433"/>
        <end position="502"/>
    </location>
</feature>
<dbReference type="SMART" id="SM00267">
    <property type="entry name" value="GGDEF"/>
    <property type="match status" value="1"/>
</dbReference>
<dbReference type="InterPro" id="IPR043128">
    <property type="entry name" value="Rev_trsase/Diguanyl_cyclase"/>
</dbReference>
<keyword evidence="1" id="KW-0472">Membrane</keyword>
<dbReference type="OrthoDB" id="23692at2"/>
<feature type="transmembrane region" description="Helical" evidence="1">
    <location>
        <begin position="235"/>
        <end position="255"/>
    </location>
</feature>
<evidence type="ECO:0000259" key="2">
    <source>
        <dbReference type="PROSITE" id="PS50112"/>
    </source>
</evidence>
<dbReference type="SUPFAM" id="SSF141868">
    <property type="entry name" value="EAL domain-like"/>
    <property type="match status" value="1"/>
</dbReference>
<dbReference type="InterPro" id="IPR052155">
    <property type="entry name" value="Biofilm_reg_signaling"/>
</dbReference>
<dbReference type="Pfam" id="PF00563">
    <property type="entry name" value="EAL"/>
    <property type="match status" value="1"/>
</dbReference>
<dbReference type="SMART" id="SM00091">
    <property type="entry name" value="PAS"/>
    <property type="match status" value="2"/>
</dbReference>
<dbReference type="NCBIfam" id="TIGR00254">
    <property type="entry name" value="GGDEF"/>
    <property type="match status" value="1"/>
</dbReference>
<reference evidence="5 6" key="1">
    <citation type="submission" date="2017-12" db="EMBL/GenBank/DDBJ databases">
        <title>Sequencing the genomes of 1000 Actinobacteria strains.</title>
        <authorList>
            <person name="Klenk H.-P."/>
        </authorList>
    </citation>
    <scope>NUCLEOTIDE SEQUENCE [LARGE SCALE GENOMIC DNA]</scope>
    <source>
        <strain evidence="5 6">DSM 12806</strain>
    </source>
</reference>
<evidence type="ECO:0000259" key="3">
    <source>
        <dbReference type="PROSITE" id="PS50883"/>
    </source>
</evidence>
<dbReference type="PROSITE" id="PS50112">
    <property type="entry name" value="PAS"/>
    <property type="match status" value="1"/>
</dbReference>
<keyword evidence="1" id="KW-0812">Transmembrane</keyword>
<dbReference type="Pfam" id="PF00990">
    <property type="entry name" value="GGDEF"/>
    <property type="match status" value="1"/>
</dbReference>
<dbReference type="Proteomes" id="UP000233781">
    <property type="component" value="Unassembled WGS sequence"/>
</dbReference>
<name>A0A2N3YKX7_9MICO</name>
<feature type="transmembrane region" description="Helical" evidence="1">
    <location>
        <begin position="78"/>
        <end position="97"/>
    </location>
</feature>
<evidence type="ECO:0000256" key="1">
    <source>
        <dbReference type="SAM" id="Phobius"/>
    </source>
</evidence>
<organism evidence="5 6">
    <name type="scientific">Phycicoccus duodecadis</name>
    <dbReference type="NCBI Taxonomy" id="173053"/>
    <lineage>
        <taxon>Bacteria</taxon>
        <taxon>Bacillati</taxon>
        <taxon>Actinomycetota</taxon>
        <taxon>Actinomycetes</taxon>
        <taxon>Micrococcales</taxon>
        <taxon>Intrasporangiaceae</taxon>
        <taxon>Phycicoccus</taxon>
    </lineage>
</organism>
<dbReference type="Gene3D" id="3.20.20.450">
    <property type="entry name" value="EAL domain"/>
    <property type="match status" value="1"/>
</dbReference>
<dbReference type="PROSITE" id="PS50883">
    <property type="entry name" value="EAL"/>
    <property type="match status" value="1"/>
</dbReference>
<feature type="domain" description="EAL" evidence="3">
    <location>
        <begin position="734"/>
        <end position="987"/>
    </location>
</feature>
<feature type="transmembrane region" description="Helical" evidence="1">
    <location>
        <begin position="54"/>
        <end position="72"/>
    </location>
</feature>
<dbReference type="CDD" id="cd01949">
    <property type="entry name" value="GGDEF"/>
    <property type="match status" value="1"/>
</dbReference>
<sequence length="1012" mass="108617">MITRTALFVVAFTASVVVGRATILPETGLALFWPPAGVAVLWGLYAASRREVNIATGFVFLVAAVGNGWTGMPVTTAFFLGLANAVFVVAVRAVMVGDPARRWWHDLRPAALSSLTDIYRFLAASAVAVTLSTILGMTGLALSTTDVTWETTLSWVVRNGAAVVVISAPGLAVRGTALRSSGRALLRAAPLFAFTVALLWVVFGPGRTLPLSFLPLALLFWAGLRLPLPLAAAEGVLGAFTTLYLVRGFGGGQFGTIDDPLAFAVTLQSYMLLAVGLPVVVATVQRERDGLLGELARAARYSGTQADDLRVITETIPDAVVVIDRAGAVLLHNDAAGQWLGDGESFFEPTTFVARRPDGSVMPDDEQPSVRALAGENVRGSLVLSEDRYSGEHRLVAIDAVPMHGGDGPVDRVLLVFHDVSDEQARLHALEAERQRTERLISDAPHGVAVLDLRGRVLQVNDSLAALAGRTVEDVVGMDFGDLSPTHRDKMSVYLQRAVAFPGELLVGDWTIESLDGTDAHVSLTSRVLSSPDEDDEVILVNVVDFSERRRYEERLTYLADHDALTAMPNRRRFDETLEEHLRLCARRGPSGALLLLDLDNFKEVNDTMGHTAGDELIVSISTVVRDSLRGGDLVARLGGDEFAVLLPDADQAGAEAVARMLVERVRAHCQSLDGAKRRVTVSVGAVTFAAAAQQAVDPLALADMLLYDAKEAGRNQHAVLDPSGTEQPRSGARLEWMARIESAIENDAFELYLQPILDVRSNRIVAAEALLRLVDREGQPVSPGRFVHVAERAGLAPELDKWVIRHAVATLSRLHEYAPELVLEVNLSGHSIGDESVEREFVEALHRHGVAPHKFVVEATETAAVADVPAARAFSQRLGAMGTRVAIDDFGAGFGSFYYLKHLPFDIVKIDGEFVAGAHTSAVDRAILRSIVGVARNLGKETVAEFVAEAAVLDVVRELGVDYAQGYYIGEPVPFDTFVSRHLDGGTSSWTTSGSLAADSPSALLVGGDLA</sequence>
<feature type="transmembrane region" description="Helical" evidence="1">
    <location>
        <begin position="31"/>
        <end position="47"/>
    </location>
</feature>
<proteinExistence type="predicted"/>
<dbReference type="CDD" id="cd00130">
    <property type="entry name" value="PAS"/>
    <property type="match status" value="2"/>
</dbReference>
<evidence type="ECO:0000259" key="4">
    <source>
        <dbReference type="PROSITE" id="PS50887"/>
    </source>
</evidence>
<dbReference type="EMBL" id="PJNE01000001">
    <property type="protein sequence ID" value="PKW27525.1"/>
    <property type="molecule type" value="Genomic_DNA"/>
</dbReference>
<keyword evidence="1" id="KW-1133">Transmembrane helix</keyword>
<feature type="transmembrane region" description="Helical" evidence="1">
    <location>
        <begin position="185"/>
        <end position="203"/>
    </location>
</feature>
<feature type="transmembrane region" description="Helical" evidence="1">
    <location>
        <begin position="261"/>
        <end position="284"/>
    </location>
</feature>
<keyword evidence="6" id="KW-1185">Reference proteome</keyword>
<dbReference type="PANTHER" id="PTHR44757:SF2">
    <property type="entry name" value="BIOFILM ARCHITECTURE MAINTENANCE PROTEIN MBAA"/>
    <property type="match status" value="1"/>
</dbReference>
<dbReference type="InterPro" id="IPR000014">
    <property type="entry name" value="PAS"/>
</dbReference>
<feature type="domain" description="GGDEF" evidence="4">
    <location>
        <begin position="590"/>
        <end position="723"/>
    </location>
</feature>
<feature type="transmembrane region" description="Helical" evidence="1">
    <location>
        <begin position="155"/>
        <end position="173"/>
    </location>
</feature>
<dbReference type="Gene3D" id="3.30.450.20">
    <property type="entry name" value="PAS domain"/>
    <property type="match status" value="2"/>
</dbReference>
<dbReference type="CDD" id="cd01948">
    <property type="entry name" value="EAL"/>
    <property type="match status" value="1"/>
</dbReference>
<dbReference type="PROSITE" id="PS50887">
    <property type="entry name" value="GGDEF"/>
    <property type="match status" value="1"/>
</dbReference>
<dbReference type="Gene3D" id="3.30.70.270">
    <property type="match status" value="1"/>
</dbReference>
<dbReference type="SMART" id="SM00052">
    <property type="entry name" value="EAL"/>
    <property type="match status" value="1"/>
</dbReference>
<dbReference type="InterPro" id="IPR013656">
    <property type="entry name" value="PAS_4"/>
</dbReference>
<accession>A0A2N3YKX7</accession>
<evidence type="ECO:0000313" key="5">
    <source>
        <dbReference type="EMBL" id="PKW27525.1"/>
    </source>
</evidence>
<dbReference type="Pfam" id="PF08448">
    <property type="entry name" value="PAS_4"/>
    <property type="match status" value="2"/>
</dbReference>
<dbReference type="PANTHER" id="PTHR44757">
    <property type="entry name" value="DIGUANYLATE CYCLASE DGCP"/>
    <property type="match status" value="1"/>
</dbReference>
<dbReference type="AlphaFoldDB" id="A0A2N3YKX7"/>
<dbReference type="SUPFAM" id="SSF55785">
    <property type="entry name" value="PYP-like sensor domain (PAS domain)"/>
    <property type="match status" value="2"/>
</dbReference>
<dbReference type="SUPFAM" id="SSF55073">
    <property type="entry name" value="Nucleotide cyclase"/>
    <property type="match status" value="1"/>
</dbReference>
<protein>
    <submittedName>
        <fullName evidence="5">Diguanylate cyclase/phosphodiesterase</fullName>
    </submittedName>
</protein>
<dbReference type="NCBIfam" id="TIGR00229">
    <property type="entry name" value="sensory_box"/>
    <property type="match status" value="1"/>
</dbReference>
<evidence type="ECO:0000313" key="6">
    <source>
        <dbReference type="Proteomes" id="UP000233781"/>
    </source>
</evidence>
<dbReference type="InterPro" id="IPR000160">
    <property type="entry name" value="GGDEF_dom"/>
</dbReference>
<feature type="transmembrane region" description="Helical" evidence="1">
    <location>
        <begin position="118"/>
        <end position="143"/>
    </location>
</feature>
<dbReference type="InterPro" id="IPR035965">
    <property type="entry name" value="PAS-like_dom_sf"/>
</dbReference>
<dbReference type="InterPro" id="IPR029787">
    <property type="entry name" value="Nucleotide_cyclase"/>
</dbReference>
<dbReference type="FunFam" id="3.30.70.270:FF:000001">
    <property type="entry name" value="Diguanylate cyclase domain protein"/>
    <property type="match status" value="1"/>
</dbReference>